<reference evidence="3" key="1">
    <citation type="journal article" date="2016" name="G3 (Bethesda)">
        <title>First Draft Assembly and Annotation of the Genome of a California Endemic Oak Quercus lobata Nee (Fagaceae).</title>
        <authorList>
            <person name="Sork V.L."/>
            <person name="Fitz-Gibbon S.T."/>
            <person name="Puiu D."/>
            <person name="Crepeau M."/>
            <person name="Gugger P.F."/>
            <person name="Sherman R."/>
            <person name="Stevens K."/>
            <person name="Langley C.H."/>
            <person name="Pellegrini M."/>
            <person name="Salzberg S.L."/>
        </authorList>
    </citation>
    <scope>NUCLEOTIDE SEQUENCE [LARGE SCALE GENOMIC DNA]</scope>
    <source>
        <strain evidence="3">cv. SW786</strain>
    </source>
</reference>
<accession>A0A7N2KXA2</accession>
<reference evidence="2" key="2">
    <citation type="submission" date="2021-01" db="UniProtKB">
        <authorList>
            <consortium name="EnsemblPlants"/>
        </authorList>
    </citation>
    <scope>IDENTIFICATION</scope>
</reference>
<protein>
    <submittedName>
        <fullName evidence="2">Uncharacterized protein</fullName>
    </submittedName>
</protein>
<name>A0A7N2KXA2_QUELO</name>
<feature type="transmembrane region" description="Helical" evidence="1">
    <location>
        <begin position="53"/>
        <end position="75"/>
    </location>
</feature>
<keyword evidence="1" id="KW-1133">Transmembrane helix</keyword>
<dbReference type="InterPro" id="IPR008390">
    <property type="entry name" value="AWPM-19"/>
</dbReference>
<keyword evidence="1" id="KW-0812">Transmembrane</keyword>
<dbReference type="Proteomes" id="UP000594261">
    <property type="component" value="Chromosome 2"/>
</dbReference>
<feature type="transmembrane region" description="Helical" evidence="1">
    <location>
        <begin position="126"/>
        <end position="146"/>
    </location>
</feature>
<evidence type="ECO:0000256" key="1">
    <source>
        <dbReference type="SAM" id="Phobius"/>
    </source>
</evidence>
<organism evidence="2 3">
    <name type="scientific">Quercus lobata</name>
    <name type="common">Valley oak</name>
    <dbReference type="NCBI Taxonomy" id="97700"/>
    <lineage>
        <taxon>Eukaryota</taxon>
        <taxon>Viridiplantae</taxon>
        <taxon>Streptophyta</taxon>
        <taxon>Embryophyta</taxon>
        <taxon>Tracheophyta</taxon>
        <taxon>Spermatophyta</taxon>
        <taxon>Magnoliopsida</taxon>
        <taxon>eudicotyledons</taxon>
        <taxon>Gunneridae</taxon>
        <taxon>Pentapetalae</taxon>
        <taxon>rosids</taxon>
        <taxon>fabids</taxon>
        <taxon>Fagales</taxon>
        <taxon>Fagaceae</taxon>
        <taxon>Quercus</taxon>
    </lineage>
</organism>
<proteinExistence type="predicted"/>
<gene>
    <name evidence="2" type="primary">LOC115975804</name>
</gene>
<evidence type="ECO:0000313" key="2">
    <source>
        <dbReference type="EnsemblPlants" id="QL02p051529:mrna"/>
    </source>
</evidence>
<dbReference type="RefSeq" id="XP_030952652.1">
    <property type="nucleotide sequence ID" value="XM_031096792.1"/>
</dbReference>
<dbReference type="PANTHER" id="PTHR33294">
    <property type="entry name" value="AWPM-19-LIKE FAMILY PROTEIN"/>
    <property type="match status" value="1"/>
</dbReference>
<dbReference type="PANTHER" id="PTHR33294:SF8">
    <property type="entry name" value="OS02G0731500 PROTEIN"/>
    <property type="match status" value="1"/>
</dbReference>
<dbReference type="OrthoDB" id="675882at2759"/>
<dbReference type="AlphaFoldDB" id="A0A7N2KXA2"/>
<feature type="transmembrane region" description="Helical" evidence="1">
    <location>
        <begin position="12"/>
        <end position="33"/>
    </location>
</feature>
<dbReference type="GeneID" id="115975804"/>
<dbReference type="InParanoid" id="A0A7N2KXA2"/>
<dbReference type="KEGG" id="qlo:115975804"/>
<dbReference type="Gramene" id="QL02p051529:mrna">
    <property type="protein sequence ID" value="QL02p051529:mrna"/>
    <property type="gene ID" value="QL02p051529"/>
</dbReference>
<sequence length="183" mass="19407">MAVGRRSRDLIGPLLVFNFVVCLIVLGLAGWSLDKYIDGEQNHPHLGGNSSTSFMLIFALIAGVVGACSVLPGLVHLRAWRSDSLAVAGSLAVLSWAITALAFGLVCKEIILGGRRGKRLQTLEGLIFISLLSQLLYMGVLHAGVFDNSYGPGYRSYDVDKDHAGGGTAMGHEPQNPGTSDVI</sequence>
<dbReference type="Pfam" id="PF05512">
    <property type="entry name" value="AWPM-19"/>
    <property type="match status" value="1"/>
</dbReference>
<evidence type="ECO:0000313" key="3">
    <source>
        <dbReference type="Proteomes" id="UP000594261"/>
    </source>
</evidence>
<dbReference type="OMA" id="LTANICS"/>
<keyword evidence="3" id="KW-1185">Reference proteome</keyword>
<keyword evidence="1" id="KW-0472">Membrane</keyword>
<feature type="transmembrane region" description="Helical" evidence="1">
    <location>
        <begin position="87"/>
        <end position="106"/>
    </location>
</feature>
<dbReference type="EnsemblPlants" id="QL02p051529:mrna">
    <property type="protein sequence ID" value="QL02p051529:mrna"/>
    <property type="gene ID" value="QL02p051529"/>
</dbReference>